<reference evidence="3" key="1">
    <citation type="journal article" date="2011" name="Nature">
        <title>Genome sequence and analysis of the tuber crop potato.</title>
        <authorList>
            <consortium name="The Potato Genome Sequencing Consortium"/>
        </authorList>
    </citation>
    <scope>NUCLEOTIDE SEQUENCE [LARGE SCALE GENOMIC DNA]</scope>
    <source>
        <strain evidence="3">cv. DM1-3 516 R44</strain>
    </source>
</reference>
<name>M1DME4_SOLTU</name>
<reference evidence="2" key="2">
    <citation type="submission" date="2015-06" db="UniProtKB">
        <authorList>
            <consortium name="EnsemblPlants"/>
        </authorList>
    </citation>
    <scope>IDENTIFICATION</scope>
    <source>
        <strain evidence="2">DM1-3 516 R44</strain>
    </source>
</reference>
<feature type="compositionally biased region" description="Polar residues" evidence="1">
    <location>
        <begin position="97"/>
        <end position="112"/>
    </location>
</feature>
<feature type="region of interest" description="Disordered" evidence="1">
    <location>
        <begin position="1"/>
        <end position="55"/>
    </location>
</feature>
<sequence length="120" mass="13297">MARPKFAGRNYPPSHIRAREFKKDEKKAELAKQRKYTKEATARRRIPIDPNVPPGTRSLVNAMRTFEAAHEIDQIIAANLAAEAKAKAKNENQNNNTPGTIVSLQGDKSGTDTLADRETA</sequence>
<feature type="region of interest" description="Disordered" evidence="1">
    <location>
        <begin position="86"/>
        <end position="120"/>
    </location>
</feature>
<dbReference type="AlphaFoldDB" id="M1DME4"/>
<protein>
    <submittedName>
        <fullName evidence="2">Uncharacterized protein</fullName>
    </submittedName>
</protein>
<keyword evidence="3" id="KW-1185">Reference proteome</keyword>
<proteinExistence type="predicted"/>
<dbReference type="PaxDb" id="4113-PGSC0003DMT400091352"/>
<organism evidence="2 3">
    <name type="scientific">Solanum tuberosum</name>
    <name type="common">Potato</name>
    <dbReference type="NCBI Taxonomy" id="4113"/>
    <lineage>
        <taxon>Eukaryota</taxon>
        <taxon>Viridiplantae</taxon>
        <taxon>Streptophyta</taxon>
        <taxon>Embryophyta</taxon>
        <taxon>Tracheophyta</taxon>
        <taxon>Spermatophyta</taxon>
        <taxon>Magnoliopsida</taxon>
        <taxon>eudicotyledons</taxon>
        <taxon>Gunneridae</taxon>
        <taxon>Pentapetalae</taxon>
        <taxon>asterids</taxon>
        <taxon>lamiids</taxon>
        <taxon>Solanales</taxon>
        <taxon>Solanaceae</taxon>
        <taxon>Solanoideae</taxon>
        <taxon>Solaneae</taxon>
        <taxon>Solanum</taxon>
    </lineage>
</organism>
<dbReference type="EnsemblPlants" id="PGSC0003DMT400091352">
    <property type="protein sequence ID" value="PGSC0003DMT400091352"/>
    <property type="gene ID" value="PGSC0003DMG400040923"/>
</dbReference>
<evidence type="ECO:0000256" key="1">
    <source>
        <dbReference type="SAM" id="MobiDB-lite"/>
    </source>
</evidence>
<evidence type="ECO:0000313" key="2">
    <source>
        <dbReference type="EnsemblPlants" id="PGSC0003DMT400091352"/>
    </source>
</evidence>
<evidence type="ECO:0000313" key="3">
    <source>
        <dbReference type="Proteomes" id="UP000011115"/>
    </source>
</evidence>
<feature type="compositionally biased region" description="Basic and acidic residues" evidence="1">
    <location>
        <begin position="17"/>
        <end position="42"/>
    </location>
</feature>
<dbReference type="Proteomes" id="UP000011115">
    <property type="component" value="Unassembled WGS sequence"/>
</dbReference>
<accession>M1DME4</accession>
<dbReference type="HOGENOM" id="CLU_029307_7_3_1"/>
<dbReference type="InParanoid" id="M1DME4"/>
<dbReference type="Gramene" id="PGSC0003DMT400091352">
    <property type="protein sequence ID" value="PGSC0003DMT400091352"/>
    <property type="gene ID" value="PGSC0003DMG400040923"/>
</dbReference>